<dbReference type="SUPFAM" id="SSF53671">
    <property type="entry name" value="Aspartate/ornithine carbamoyltransferase"/>
    <property type="match status" value="1"/>
</dbReference>
<feature type="binding site" evidence="7">
    <location>
        <position position="168"/>
    </location>
    <ligand>
        <name>L-aspartate</name>
        <dbReference type="ChEBI" id="CHEBI:29991"/>
    </ligand>
</feature>
<keyword evidence="11" id="KW-1185">Reference proteome</keyword>
<dbReference type="NCBIfam" id="NF002032">
    <property type="entry name" value="PRK00856.1"/>
    <property type="match status" value="1"/>
</dbReference>
<reference evidence="10 11" key="1">
    <citation type="submission" date="2019-07" db="EMBL/GenBank/DDBJ databases">
        <title>Genomic Encyclopedia of Type Strains, Phase I: the one thousand microbial genomes (KMG-I) project.</title>
        <authorList>
            <person name="Kyrpides N."/>
        </authorList>
    </citation>
    <scope>NUCLEOTIDE SEQUENCE [LARGE SCALE GENOMIC DNA]</scope>
    <source>
        <strain evidence="10 11">DSM 16647</strain>
    </source>
</reference>
<dbReference type="PANTHER" id="PTHR45753">
    <property type="entry name" value="ORNITHINE CARBAMOYLTRANSFERASE, MITOCHONDRIAL"/>
    <property type="match status" value="1"/>
</dbReference>
<dbReference type="GO" id="GO:0016597">
    <property type="term" value="F:amino acid binding"/>
    <property type="evidence" value="ECO:0007669"/>
    <property type="project" value="InterPro"/>
</dbReference>
<comment type="pathway">
    <text evidence="1 7">Pyrimidine metabolism; UMP biosynthesis via de novo pathway; (S)-dihydroorotate from bicarbonate: step 2/3.</text>
</comment>
<evidence type="ECO:0000256" key="5">
    <source>
        <dbReference type="ARBA" id="ARBA00043884"/>
    </source>
</evidence>
<feature type="binding site" evidence="7">
    <location>
        <position position="85"/>
    </location>
    <ligand>
        <name>L-aspartate</name>
        <dbReference type="ChEBI" id="CHEBI:29991"/>
    </ligand>
</feature>
<dbReference type="EMBL" id="VNHO01000017">
    <property type="protein sequence ID" value="TYP52477.1"/>
    <property type="molecule type" value="Genomic_DNA"/>
</dbReference>
<evidence type="ECO:0000259" key="8">
    <source>
        <dbReference type="Pfam" id="PF00185"/>
    </source>
</evidence>
<feature type="binding site" evidence="7">
    <location>
        <position position="107"/>
    </location>
    <ligand>
        <name>carbamoyl phosphate</name>
        <dbReference type="ChEBI" id="CHEBI:58228"/>
    </ligand>
</feature>
<feature type="binding site" evidence="7">
    <location>
        <position position="138"/>
    </location>
    <ligand>
        <name>carbamoyl phosphate</name>
        <dbReference type="ChEBI" id="CHEBI:58228"/>
    </ligand>
</feature>
<evidence type="ECO:0000256" key="1">
    <source>
        <dbReference type="ARBA" id="ARBA00004852"/>
    </source>
</evidence>
<dbReference type="PROSITE" id="PS00097">
    <property type="entry name" value="CARBAMOYLTRANSFERASE"/>
    <property type="match status" value="1"/>
</dbReference>
<evidence type="ECO:0000313" key="10">
    <source>
        <dbReference type="EMBL" id="TYP52477.1"/>
    </source>
</evidence>
<feature type="domain" description="Aspartate/ornithine carbamoyltransferase Asp/Orn-binding" evidence="8">
    <location>
        <begin position="155"/>
        <end position="300"/>
    </location>
</feature>
<feature type="binding site" evidence="7">
    <location>
        <position position="135"/>
    </location>
    <ligand>
        <name>carbamoyl phosphate</name>
        <dbReference type="ChEBI" id="CHEBI:58228"/>
    </ligand>
</feature>
<evidence type="ECO:0000256" key="4">
    <source>
        <dbReference type="ARBA" id="ARBA00022975"/>
    </source>
</evidence>
<dbReference type="PANTHER" id="PTHR45753:SF6">
    <property type="entry name" value="ASPARTATE CARBAMOYLTRANSFERASE"/>
    <property type="match status" value="1"/>
</dbReference>
<comment type="caution">
    <text evidence="10">The sequence shown here is derived from an EMBL/GenBank/DDBJ whole genome shotgun (WGS) entry which is preliminary data.</text>
</comment>
<dbReference type="Pfam" id="PF00185">
    <property type="entry name" value="OTCace"/>
    <property type="match status" value="1"/>
</dbReference>
<feature type="domain" description="Aspartate/ornithine carbamoyltransferase carbamoyl-P binding" evidence="9">
    <location>
        <begin position="5"/>
        <end position="148"/>
    </location>
</feature>
<feature type="binding site" evidence="7">
    <location>
        <position position="58"/>
    </location>
    <ligand>
        <name>carbamoyl phosphate</name>
        <dbReference type="ChEBI" id="CHEBI:58228"/>
    </ligand>
</feature>
<dbReference type="Pfam" id="PF02729">
    <property type="entry name" value="OTCace_N"/>
    <property type="match status" value="1"/>
</dbReference>
<name>A0A5S5AM52_9FIRM</name>
<feature type="binding site" evidence="7">
    <location>
        <position position="222"/>
    </location>
    <ligand>
        <name>L-aspartate</name>
        <dbReference type="ChEBI" id="CHEBI:29991"/>
    </ligand>
</feature>
<dbReference type="GO" id="GO:0044205">
    <property type="term" value="P:'de novo' UMP biosynthetic process"/>
    <property type="evidence" value="ECO:0007669"/>
    <property type="project" value="UniProtKB-UniRule"/>
</dbReference>
<dbReference type="NCBIfam" id="TIGR00670">
    <property type="entry name" value="asp_carb_tr"/>
    <property type="match status" value="1"/>
</dbReference>
<dbReference type="AlphaFoldDB" id="A0A5S5AM52"/>
<dbReference type="GO" id="GO:0004070">
    <property type="term" value="F:aspartate carbamoyltransferase activity"/>
    <property type="evidence" value="ECO:0007669"/>
    <property type="project" value="UniProtKB-UniRule"/>
</dbReference>
<feature type="binding site" evidence="7">
    <location>
        <position position="263"/>
    </location>
    <ligand>
        <name>carbamoyl phosphate</name>
        <dbReference type="ChEBI" id="CHEBI:58228"/>
    </ligand>
</feature>
<comment type="function">
    <text evidence="5 7">Catalyzes the condensation of carbamoyl phosphate and aspartate to form carbamoyl aspartate and inorganic phosphate, the committed step in the de novo pyrimidine nucleotide biosynthesis pathway.</text>
</comment>
<organism evidence="10 11">
    <name type="scientific">Thermosediminibacter litoriperuensis</name>
    <dbReference type="NCBI Taxonomy" id="291989"/>
    <lineage>
        <taxon>Bacteria</taxon>
        <taxon>Bacillati</taxon>
        <taxon>Bacillota</taxon>
        <taxon>Clostridia</taxon>
        <taxon>Thermosediminibacterales</taxon>
        <taxon>Thermosediminibacteraceae</taxon>
        <taxon>Thermosediminibacter</taxon>
    </lineage>
</organism>
<feature type="binding site" evidence="7">
    <location>
        <position position="57"/>
    </location>
    <ligand>
        <name>carbamoyl phosphate</name>
        <dbReference type="ChEBI" id="CHEBI:58228"/>
    </ligand>
</feature>
<comment type="similarity">
    <text evidence="2 7">Belongs to the aspartate/ornithine carbamoyltransferase superfamily. ATCase family.</text>
</comment>
<keyword evidence="3 7" id="KW-0808">Transferase</keyword>
<proteinExistence type="inferred from homology"/>
<dbReference type="EC" id="2.1.3.2" evidence="7"/>
<protein>
    <recommendedName>
        <fullName evidence="7">Aspartate carbamoyltransferase</fullName>
        <ecNumber evidence="7">2.1.3.2</ecNumber>
    </recommendedName>
    <alternativeName>
        <fullName evidence="7">Aspartate transcarbamylase</fullName>
        <shortName evidence="7">ATCase</shortName>
    </alternativeName>
</protein>
<dbReference type="RefSeq" id="WP_246110760.1">
    <property type="nucleotide sequence ID" value="NZ_VNHO01000017.1"/>
</dbReference>
<evidence type="ECO:0000256" key="3">
    <source>
        <dbReference type="ARBA" id="ARBA00022679"/>
    </source>
</evidence>
<dbReference type="HAMAP" id="MF_00001">
    <property type="entry name" value="Asp_carb_tr"/>
    <property type="match status" value="1"/>
</dbReference>
<dbReference type="InterPro" id="IPR006130">
    <property type="entry name" value="Asp/Orn_carbamoylTrfase"/>
</dbReference>
<accession>A0A5S5AM52</accession>
<dbReference type="PRINTS" id="PR00100">
    <property type="entry name" value="AOTCASE"/>
</dbReference>
<dbReference type="PRINTS" id="PR00101">
    <property type="entry name" value="ATCASE"/>
</dbReference>
<dbReference type="InterPro" id="IPR006131">
    <property type="entry name" value="Asp_carbamoyltransf_Asp/Orn-bd"/>
</dbReference>
<dbReference type="InterPro" id="IPR002082">
    <property type="entry name" value="Asp_carbamoyltransf"/>
</dbReference>
<dbReference type="FunFam" id="3.40.50.1370:FF:000007">
    <property type="entry name" value="Aspartate carbamoyltransferase"/>
    <property type="match status" value="1"/>
</dbReference>
<dbReference type="GO" id="GO:0006207">
    <property type="term" value="P:'de novo' pyrimidine nucleobase biosynthetic process"/>
    <property type="evidence" value="ECO:0007669"/>
    <property type="project" value="InterPro"/>
</dbReference>
<evidence type="ECO:0000256" key="6">
    <source>
        <dbReference type="ARBA" id="ARBA00048859"/>
    </source>
</evidence>
<dbReference type="Proteomes" id="UP000322294">
    <property type="component" value="Unassembled WGS sequence"/>
</dbReference>
<evidence type="ECO:0000313" key="11">
    <source>
        <dbReference type="Proteomes" id="UP000322294"/>
    </source>
</evidence>
<sequence length="307" mass="33282">MFKHRHLLGLGKLTAEDIAYILRLTASFKEIIDRDVKKFPTLKGKAVVNLFYEASTRTRNSFELAAKYLSADTISFASSGSSVEKGETLKDTAKTLEMMGVDAIVIRHGSSGAAEFLSRHVRVPVINAGDGTHEHPTQALLDMFTVMEKKGTLSGLKVAIVGDILHSRVARSNIFGFTKMGAEVYVAGPATLMPPDVEKTGARLAGTVDEAVKDADVVMALRIQLERQKKGMFPTAKEYSGFFGINGERLKLAKPDALLLHPGPVNRGLELCSEVVDGLQSLINEQVRNGVAVRMAVLYILIGGGRK</sequence>
<dbReference type="InterPro" id="IPR006132">
    <property type="entry name" value="Asp/Orn_carbamoyltranf_P-bd"/>
</dbReference>
<dbReference type="InterPro" id="IPR036901">
    <property type="entry name" value="Asp/Orn_carbamoylTrfase_sf"/>
</dbReference>
<feature type="binding site" evidence="7">
    <location>
        <position position="264"/>
    </location>
    <ligand>
        <name>carbamoyl phosphate</name>
        <dbReference type="ChEBI" id="CHEBI:58228"/>
    </ligand>
</feature>
<dbReference type="GO" id="GO:0005829">
    <property type="term" value="C:cytosol"/>
    <property type="evidence" value="ECO:0007669"/>
    <property type="project" value="TreeGrafter"/>
</dbReference>
<comment type="subunit">
    <text evidence="7">Heterododecamer (2C3:3R2) of six catalytic PyrB chains organized as two trimers (C3), and six regulatory PyrI chains organized as three dimers (R2).</text>
</comment>
<evidence type="ECO:0000256" key="7">
    <source>
        <dbReference type="HAMAP-Rule" id="MF_00001"/>
    </source>
</evidence>
<gene>
    <name evidence="7" type="primary">pyrB</name>
    <name evidence="10" type="ORF">LZ11_01644</name>
</gene>
<keyword evidence="4 7" id="KW-0665">Pyrimidine biosynthesis</keyword>
<evidence type="ECO:0000259" key="9">
    <source>
        <dbReference type="Pfam" id="PF02729"/>
    </source>
</evidence>
<dbReference type="GO" id="GO:0006520">
    <property type="term" value="P:amino acid metabolic process"/>
    <property type="evidence" value="ECO:0007669"/>
    <property type="project" value="InterPro"/>
</dbReference>
<comment type="catalytic activity">
    <reaction evidence="6 7">
        <text>carbamoyl phosphate + L-aspartate = N-carbamoyl-L-aspartate + phosphate + H(+)</text>
        <dbReference type="Rhea" id="RHEA:20013"/>
        <dbReference type="ChEBI" id="CHEBI:15378"/>
        <dbReference type="ChEBI" id="CHEBI:29991"/>
        <dbReference type="ChEBI" id="CHEBI:32814"/>
        <dbReference type="ChEBI" id="CHEBI:43474"/>
        <dbReference type="ChEBI" id="CHEBI:58228"/>
        <dbReference type="EC" id="2.1.3.2"/>
    </reaction>
</comment>
<dbReference type="UniPathway" id="UPA00070">
    <property type="reaction ID" value="UER00116"/>
</dbReference>
<dbReference type="Gene3D" id="3.40.50.1370">
    <property type="entry name" value="Aspartate/ornithine carbamoyltransferase"/>
    <property type="match status" value="2"/>
</dbReference>
<evidence type="ECO:0000256" key="2">
    <source>
        <dbReference type="ARBA" id="ARBA00008896"/>
    </source>
</evidence>